<dbReference type="Gene3D" id="3.40.1620.10">
    <property type="entry name" value="YefM-like domain"/>
    <property type="match status" value="1"/>
</dbReference>
<dbReference type="RefSeq" id="WP_191987386.1">
    <property type="nucleotide sequence ID" value="NZ_JBHSSO010000016.1"/>
</dbReference>
<evidence type="ECO:0000313" key="1">
    <source>
        <dbReference type="EMBL" id="MFC6289713.1"/>
    </source>
</evidence>
<proteinExistence type="predicted"/>
<keyword evidence="2" id="KW-1185">Reference proteome</keyword>
<organism evidence="1 2">
    <name type="scientific">Levilactobacillus angrenensis</name>
    <dbReference type="NCBI Taxonomy" id="2486020"/>
    <lineage>
        <taxon>Bacteria</taxon>
        <taxon>Bacillati</taxon>
        <taxon>Bacillota</taxon>
        <taxon>Bacilli</taxon>
        <taxon>Lactobacillales</taxon>
        <taxon>Lactobacillaceae</taxon>
        <taxon>Levilactobacillus</taxon>
    </lineage>
</organism>
<evidence type="ECO:0000313" key="2">
    <source>
        <dbReference type="Proteomes" id="UP001596258"/>
    </source>
</evidence>
<name>A0ABW1U997_9LACO</name>
<accession>A0ABW1U997</accession>
<dbReference type="Proteomes" id="UP001596258">
    <property type="component" value="Unassembled WGS sequence"/>
</dbReference>
<comment type="caution">
    <text evidence="1">The sequence shown here is derived from an EMBL/GenBank/DDBJ whole genome shotgun (WGS) entry which is preliminary data.</text>
</comment>
<sequence length="83" mass="9403">MKHYTPLAAQQDLELILAAVHRLQETVVITPTDGDDAKAAVILPKSEWEALSQLAFLEQPLPPHLAPTPRRFERTTMDRMEWG</sequence>
<reference evidence="2" key="1">
    <citation type="journal article" date="2019" name="Int. J. Syst. Evol. Microbiol.">
        <title>The Global Catalogue of Microorganisms (GCM) 10K type strain sequencing project: providing services to taxonomists for standard genome sequencing and annotation.</title>
        <authorList>
            <consortium name="The Broad Institute Genomics Platform"/>
            <consortium name="The Broad Institute Genome Sequencing Center for Infectious Disease"/>
            <person name="Wu L."/>
            <person name="Ma J."/>
        </authorList>
    </citation>
    <scope>NUCLEOTIDE SEQUENCE [LARGE SCALE GENOMIC DNA]</scope>
    <source>
        <strain evidence="2">CCM 8893</strain>
    </source>
</reference>
<gene>
    <name evidence="1" type="ORF">ACFP1M_05795</name>
</gene>
<dbReference type="EMBL" id="JBHSSO010000016">
    <property type="protein sequence ID" value="MFC6289713.1"/>
    <property type="molecule type" value="Genomic_DNA"/>
</dbReference>
<protein>
    <submittedName>
        <fullName evidence="1">Type II toxin-antitoxin system Phd/YefM family antitoxin</fullName>
    </submittedName>
</protein>